<feature type="active site" description="Proton donor" evidence="5">
    <location>
        <position position="360"/>
    </location>
</feature>
<dbReference type="Gene3D" id="1.50.10.10">
    <property type="match status" value="1"/>
</dbReference>
<feature type="region of interest" description="Disordered" evidence="7">
    <location>
        <begin position="1"/>
        <end position="42"/>
    </location>
</feature>
<dbReference type="PRINTS" id="PR00747">
    <property type="entry name" value="GLYHDRLASE47"/>
</dbReference>
<name>A0AAV6XG75_9LAMI</name>
<dbReference type="GO" id="GO:0006284">
    <property type="term" value="P:base-excision repair"/>
    <property type="evidence" value="ECO:0007669"/>
    <property type="project" value="InterPro"/>
</dbReference>
<proteinExistence type="inferred from homology"/>
<dbReference type="PANTHER" id="PTHR45679">
    <property type="entry name" value="ER DEGRADATION-ENHANCING ALPHA-MANNOSIDASE-LIKE PROTEIN 2"/>
    <property type="match status" value="1"/>
</dbReference>
<keyword evidence="10" id="KW-1185">Reference proteome</keyword>
<evidence type="ECO:0000313" key="9">
    <source>
        <dbReference type="EMBL" id="KAG8379037.1"/>
    </source>
</evidence>
<dbReference type="InterPro" id="IPR003265">
    <property type="entry name" value="HhH-GPD_domain"/>
</dbReference>
<evidence type="ECO:0000256" key="1">
    <source>
        <dbReference type="ARBA" id="ARBA00004240"/>
    </source>
</evidence>
<dbReference type="InterPro" id="IPR036026">
    <property type="entry name" value="Seven-hairpin_glycosidases"/>
</dbReference>
<dbReference type="InterPro" id="IPR001382">
    <property type="entry name" value="Glyco_hydro_47"/>
</dbReference>
<protein>
    <recommendedName>
        <fullName evidence="6">alpha-1,2-Mannosidase</fullName>
        <ecNumber evidence="6">3.2.1.-</ecNumber>
    </recommendedName>
</protein>
<dbReference type="GO" id="GO:0044322">
    <property type="term" value="C:endoplasmic reticulum quality control compartment"/>
    <property type="evidence" value="ECO:0007669"/>
    <property type="project" value="GOC"/>
</dbReference>
<gene>
    <name evidence="9" type="ORF">BUALT_Bualt07G0046500</name>
</gene>
<dbReference type="Pfam" id="PF00730">
    <property type="entry name" value="HhH-GPD"/>
    <property type="match status" value="1"/>
</dbReference>
<feature type="domain" description="HhH-GPD" evidence="8">
    <location>
        <begin position="93"/>
        <end position="250"/>
    </location>
</feature>
<dbReference type="Pfam" id="PF01532">
    <property type="entry name" value="Glyco_hydro_47"/>
    <property type="match status" value="1"/>
</dbReference>
<dbReference type="SMART" id="SM00478">
    <property type="entry name" value="ENDO3c"/>
    <property type="match status" value="1"/>
</dbReference>
<dbReference type="InterPro" id="IPR011257">
    <property type="entry name" value="DNA_glycosylase"/>
</dbReference>
<evidence type="ECO:0000256" key="5">
    <source>
        <dbReference type="PIRSR" id="PIRSR601382-1"/>
    </source>
</evidence>
<dbReference type="CDD" id="cd00056">
    <property type="entry name" value="ENDO3c"/>
    <property type="match status" value="1"/>
</dbReference>
<keyword evidence="4" id="KW-0325">Glycoprotein</keyword>
<sequence>MQRGRKRKQAHIQPTTKSPKTTVNGDKSTAGYPFPDHPKPTPEECRAVRDDLLTLHGFPKEFIKYRNQRLQIDDRECDDVRESVLDGLVKTILSQNTTELNSDRAFASLKSAFPTWEHVLAAESKCIEDAIRCGGLAPTKSSCIRNLLSCLLEKKGKLCMEYLRELSIDEIKADLSQFKGIGPKTVSCVLMFHLQQDDFPVDTHVFQIAKTMGWVPDVADIKKTYIHLNHRIPAELKFDLNCLLYTHASSSKLDPFAAKKKRMSDKVRNMFYHAYDNYMMYAFPHDELKPLSKTFTNSLSELGNLNLEHLPQEYNGSALTLIESLSSLAILGNHTEFEKAVLWLSENLTFNVDARINLFECNIRVLGGLVSAHILATDSTNRLAEGTYKNELLVLAEELGRRFLPAFDTPTGLPYAWINLKHGVMEDETTETSTSGCGSLILEMGALTHLTGDPRFESAALRALRKLWSMRSSLNLLGTTLDVQTGQWIEYSSGIGAGVDSFYEYLLKAHILFGKEEFWRMFQSAYLAVQKYFRHGPWYHEADMRTGRATYWQLTSLQAFWPGLQVLLGDVAAANSSHREFFHVWQKFGVLPERYLLDHQMLHPTEKYYPLRPELAESTFYLYQATRDPWYLQVGESIVDSLNLHTRVEGGFASVRDVTTMELEDHQHSFFLAETAESNQNELVQCRYKYVQRPLGTADMTISCLRVFVISLMLMMTIDVSLMRIVVSTRPLVDEDRVAWLATVVYGCPYERFVMWS</sequence>
<evidence type="ECO:0000256" key="6">
    <source>
        <dbReference type="RuleBase" id="RU361193"/>
    </source>
</evidence>
<dbReference type="AlphaFoldDB" id="A0AAV6XG75"/>
<feature type="compositionally biased region" description="Polar residues" evidence="7">
    <location>
        <begin position="12"/>
        <end position="27"/>
    </location>
</feature>
<comment type="subcellular location">
    <subcellularLocation>
        <location evidence="1">Endoplasmic reticulum</location>
    </subcellularLocation>
</comment>
<feature type="active site" evidence="5">
    <location>
        <position position="500"/>
    </location>
</feature>
<dbReference type="EC" id="3.2.1.-" evidence="6"/>
<evidence type="ECO:0000256" key="4">
    <source>
        <dbReference type="ARBA" id="ARBA00023180"/>
    </source>
</evidence>
<comment type="caution">
    <text evidence="9">The sequence shown here is derived from an EMBL/GenBank/DDBJ whole genome shotgun (WGS) entry which is preliminary data.</text>
</comment>
<evidence type="ECO:0000256" key="3">
    <source>
        <dbReference type="ARBA" id="ARBA00022824"/>
    </source>
</evidence>
<dbReference type="SUPFAM" id="SSF48225">
    <property type="entry name" value="Seven-hairpin glycosidases"/>
    <property type="match status" value="1"/>
</dbReference>
<evidence type="ECO:0000256" key="2">
    <source>
        <dbReference type="ARBA" id="ARBA00007658"/>
    </source>
</evidence>
<dbReference type="GO" id="GO:0004571">
    <property type="term" value="F:mannosyl-oligosaccharide 1,2-alpha-mannosidase activity"/>
    <property type="evidence" value="ECO:0007669"/>
    <property type="project" value="InterPro"/>
</dbReference>
<reference evidence="9" key="1">
    <citation type="submission" date="2019-10" db="EMBL/GenBank/DDBJ databases">
        <authorList>
            <person name="Zhang R."/>
            <person name="Pan Y."/>
            <person name="Wang J."/>
            <person name="Ma R."/>
            <person name="Yu S."/>
        </authorList>
    </citation>
    <scope>NUCLEOTIDE SEQUENCE</scope>
    <source>
        <strain evidence="9">LA-IB0</strain>
        <tissue evidence="9">Leaf</tissue>
    </source>
</reference>
<feature type="active site" evidence="5">
    <location>
        <position position="614"/>
    </location>
</feature>
<dbReference type="InterPro" id="IPR023170">
    <property type="entry name" value="HhH_base_excis_C"/>
</dbReference>
<dbReference type="Proteomes" id="UP000826271">
    <property type="component" value="Unassembled WGS sequence"/>
</dbReference>
<dbReference type="InterPro" id="IPR012341">
    <property type="entry name" value="6hp_glycosidase-like_sf"/>
</dbReference>
<evidence type="ECO:0000313" key="10">
    <source>
        <dbReference type="Proteomes" id="UP000826271"/>
    </source>
</evidence>
<dbReference type="GO" id="GO:0005975">
    <property type="term" value="P:carbohydrate metabolic process"/>
    <property type="evidence" value="ECO:0007669"/>
    <property type="project" value="InterPro"/>
</dbReference>
<feature type="active site" description="Proton donor" evidence="5">
    <location>
        <position position="593"/>
    </location>
</feature>
<organism evidence="9 10">
    <name type="scientific">Buddleja alternifolia</name>
    <dbReference type="NCBI Taxonomy" id="168488"/>
    <lineage>
        <taxon>Eukaryota</taxon>
        <taxon>Viridiplantae</taxon>
        <taxon>Streptophyta</taxon>
        <taxon>Embryophyta</taxon>
        <taxon>Tracheophyta</taxon>
        <taxon>Spermatophyta</taxon>
        <taxon>Magnoliopsida</taxon>
        <taxon>eudicotyledons</taxon>
        <taxon>Gunneridae</taxon>
        <taxon>Pentapetalae</taxon>
        <taxon>asterids</taxon>
        <taxon>lamiids</taxon>
        <taxon>Lamiales</taxon>
        <taxon>Scrophulariaceae</taxon>
        <taxon>Buddlejeae</taxon>
        <taxon>Buddleja</taxon>
    </lineage>
</organism>
<dbReference type="PANTHER" id="PTHR45679:SF5">
    <property type="entry name" value="ER DEGRADATION-ENHANCING ALPHA-MANNOSIDASE-LIKE PROTEIN 1"/>
    <property type="match status" value="1"/>
</dbReference>
<dbReference type="InterPro" id="IPR044674">
    <property type="entry name" value="EDEM1/2/3"/>
</dbReference>
<keyword evidence="6" id="KW-0326">Glycosidase</keyword>
<dbReference type="Gene3D" id="1.10.1670.10">
    <property type="entry name" value="Helix-hairpin-Helix base-excision DNA repair enzymes (C-terminal)"/>
    <property type="match status" value="1"/>
</dbReference>
<dbReference type="GO" id="GO:0140097">
    <property type="term" value="F:catalytic activity, acting on DNA"/>
    <property type="evidence" value="ECO:0007669"/>
    <property type="project" value="UniProtKB-ARBA"/>
</dbReference>
<dbReference type="GO" id="GO:0005509">
    <property type="term" value="F:calcium ion binding"/>
    <property type="evidence" value="ECO:0007669"/>
    <property type="project" value="InterPro"/>
</dbReference>
<dbReference type="EMBL" id="WHWC01000007">
    <property type="protein sequence ID" value="KAG8379037.1"/>
    <property type="molecule type" value="Genomic_DNA"/>
</dbReference>
<comment type="similarity">
    <text evidence="2 6">Belongs to the glycosyl hydrolase 47 family.</text>
</comment>
<keyword evidence="6" id="KW-0378">Hydrolase</keyword>
<evidence type="ECO:0000259" key="8">
    <source>
        <dbReference type="SMART" id="SM00478"/>
    </source>
</evidence>
<dbReference type="Gene3D" id="1.10.340.30">
    <property type="entry name" value="Hypothetical protein, domain 2"/>
    <property type="match status" value="1"/>
</dbReference>
<accession>A0AAV6XG75</accession>
<feature type="compositionally biased region" description="Basic residues" evidence="7">
    <location>
        <begin position="1"/>
        <end position="10"/>
    </location>
</feature>
<evidence type="ECO:0000256" key="7">
    <source>
        <dbReference type="SAM" id="MobiDB-lite"/>
    </source>
</evidence>
<dbReference type="GO" id="GO:0016020">
    <property type="term" value="C:membrane"/>
    <property type="evidence" value="ECO:0007669"/>
    <property type="project" value="InterPro"/>
</dbReference>
<dbReference type="SUPFAM" id="SSF48150">
    <property type="entry name" value="DNA-glycosylase"/>
    <property type="match status" value="1"/>
</dbReference>
<keyword evidence="3" id="KW-0256">Endoplasmic reticulum</keyword>
<dbReference type="GO" id="GO:1904380">
    <property type="term" value="P:endoplasmic reticulum mannose trimming"/>
    <property type="evidence" value="ECO:0007669"/>
    <property type="project" value="InterPro"/>
</dbReference>